<dbReference type="AlphaFoldDB" id="A0A249MUH1"/>
<proteinExistence type="predicted"/>
<dbReference type="KEGG" id="shyd:CJD35_11340"/>
<accession>A0A249MUH1</accession>
<dbReference type="RefSeq" id="WP_095687034.1">
    <property type="nucleotide sequence ID" value="NZ_CP022745.1"/>
</dbReference>
<dbReference type="InterPro" id="IPR009003">
    <property type="entry name" value="Peptidase_S1_PA"/>
</dbReference>
<evidence type="ECO:0000313" key="1">
    <source>
        <dbReference type="EMBL" id="ASY44968.1"/>
    </source>
</evidence>
<reference evidence="1 2" key="1">
    <citation type="submission" date="2017-08" db="EMBL/GenBank/DDBJ databases">
        <title>Whole Genome Sequence of Sphingobium hydrophobicum C1: Insights into Adaption to the Electronic-waste Contaminated Sediment.</title>
        <authorList>
            <person name="Song D."/>
            <person name="Chen X."/>
            <person name="Xu M."/>
        </authorList>
    </citation>
    <scope>NUCLEOTIDE SEQUENCE [LARGE SCALE GENOMIC DNA]</scope>
    <source>
        <strain evidence="1 2">C1</strain>
    </source>
</reference>
<dbReference type="SUPFAM" id="SSF50494">
    <property type="entry name" value="Trypsin-like serine proteases"/>
    <property type="match status" value="1"/>
</dbReference>
<sequence length="346" mass="37741">MTTSNVPTEIFAYGSHTKSIINQAVAGSFAPFSSDLPGNAPWSIKYARRGNLILLTWAELGASFVNVTGTMPEDEVNFLINAAGSHRRYHDLKGNALIAPYFGLRRLLLLLEIVDDQIDVDSWSSDVVAWLADKPWSVAQDHNRQRVKYAVPQPPTWDVETIANSCWVVESEEGCSQGTAFAIDGGRFVTCHHVLHGPDGEPFSDLVIFQPNKPSERYEIDDVRSNKILDIAMFRSSVAPEYILKLSQDKEFRVMSHVAVCGFPNFRPGQTCSISPGLVVAIRPSKGGIRRLLTNAGIVAGMSGGPAVSHENTVIGVCANGAAYMQDVRDTEDQAIVPITTLDLIG</sequence>
<dbReference type="Gene3D" id="2.40.10.120">
    <property type="match status" value="1"/>
</dbReference>
<protein>
    <recommendedName>
        <fullName evidence="3">Serine protease</fullName>
    </recommendedName>
</protein>
<dbReference type="Pfam" id="PF13365">
    <property type="entry name" value="Trypsin_2"/>
    <property type="match status" value="1"/>
</dbReference>
<name>A0A249MUH1_SPHXE</name>
<evidence type="ECO:0000313" key="2">
    <source>
        <dbReference type="Proteomes" id="UP000217141"/>
    </source>
</evidence>
<dbReference type="EMBL" id="CP022745">
    <property type="protein sequence ID" value="ASY44968.1"/>
    <property type="molecule type" value="Genomic_DNA"/>
</dbReference>
<organism evidence="1 2">
    <name type="scientific">Sphingobium xenophagum</name>
    <dbReference type="NCBI Taxonomy" id="121428"/>
    <lineage>
        <taxon>Bacteria</taxon>
        <taxon>Pseudomonadati</taxon>
        <taxon>Pseudomonadota</taxon>
        <taxon>Alphaproteobacteria</taxon>
        <taxon>Sphingomonadales</taxon>
        <taxon>Sphingomonadaceae</taxon>
        <taxon>Sphingobium</taxon>
    </lineage>
</organism>
<evidence type="ECO:0008006" key="3">
    <source>
        <dbReference type="Google" id="ProtNLM"/>
    </source>
</evidence>
<gene>
    <name evidence="1" type="ORF">CJD35_11340</name>
</gene>
<dbReference type="Proteomes" id="UP000217141">
    <property type="component" value="Chromosome I"/>
</dbReference>